<dbReference type="Gene3D" id="2.30.40.10">
    <property type="entry name" value="Urease, subunit C, domain 1"/>
    <property type="match status" value="1"/>
</dbReference>
<keyword evidence="1" id="KW-0479">Metal-binding</keyword>
<reference evidence="4 5" key="1">
    <citation type="submission" date="2019-05" db="EMBL/GenBank/DDBJ databases">
        <authorList>
            <person name="Zhou X."/>
        </authorList>
    </citation>
    <scope>NUCLEOTIDE SEQUENCE [LARGE SCALE GENOMIC DNA]</scope>
    <source>
        <strain evidence="4 5">DSM 432</strain>
    </source>
</reference>
<dbReference type="SUPFAM" id="SSF51338">
    <property type="entry name" value="Composite domain of metallo-dependent hydrolases"/>
    <property type="match status" value="1"/>
</dbReference>
<dbReference type="InterPro" id="IPR011059">
    <property type="entry name" value="Metal-dep_hydrolase_composite"/>
</dbReference>
<dbReference type="InterPro" id="IPR032466">
    <property type="entry name" value="Metal_Hydrolase"/>
</dbReference>
<protein>
    <submittedName>
        <fullName evidence="4">Amidohydrolase</fullName>
    </submittedName>
</protein>
<evidence type="ECO:0000256" key="2">
    <source>
        <dbReference type="ARBA" id="ARBA00022801"/>
    </source>
</evidence>
<comment type="caution">
    <text evidence="4">The sequence shown here is derived from an EMBL/GenBank/DDBJ whole genome shotgun (WGS) entry which is preliminary data.</text>
</comment>
<dbReference type="AlphaFoldDB" id="A0A6C1KEW4"/>
<dbReference type="CDD" id="cd01293">
    <property type="entry name" value="Bact_CD"/>
    <property type="match status" value="1"/>
</dbReference>
<dbReference type="PANTHER" id="PTHR32027:SF9">
    <property type="entry name" value="BLL3847 PROTEIN"/>
    <property type="match status" value="1"/>
</dbReference>
<dbReference type="OrthoDB" id="9815027at2"/>
<dbReference type="GO" id="GO:0019239">
    <property type="term" value="F:deaminase activity"/>
    <property type="evidence" value="ECO:0007669"/>
    <property type="project" value="UniProtKB-ARBA"/>
</dbReference>
<evidence type="ECO:0000313" key="5">
    <source>
        <dbReference type="Proteomes" id="UP000305131"/>
    </source>
</evidence>
<evidence type="ECO:0000313" key="4">
    <source>
        <dbReference type="EMBL" id="TLX42775.1"/>
    </source>
</evidence>
<dbReference type="Gene3D" id="3.20.20.140">
    <property type="entry name" value="Metal-dependent hydrolases"/>
    <property type="match status" value="1"/>
</dbReference>
<name>A0A6C1KEW4_XANAU</name>
<proteinExistence type="predicted"/>
<dbReference type="Proteomes" id="UP000305131">
    <property type="component" value="Unassembled WGS sequence"/>
</dbReference>
<keyword evidence="2 4" id="KW-0378">Hydrolase</keyword>
<dbReference type="InterPro" id="IPR013108">
    <property type="entry name" value="Amidohydro_3"/>
</dbReference>
<sequence>MDLIVKNARLPDAPDRIVDIAVAAGRIEAVAPDIAAAGEVVDAAGCLVAPGFVETHIHLDKSCILDRCASRRGDLEEAIAEVARAKKDFTPQDVYARGRRTIEKAIAQGTTHMRTHLEVDPGIGLRGFEGVMQLVEDYRWAMDIEVCVFPQEGLTNNPGTDELMVEALRRGARAVGAAPYTDTDPHGQIDRVFEMARDFDVDIDMHLDFGADPTALDLDYVCALTERFGWGGRVAIGHVTKLAYVEPERLVEIATRMRDAGVALTVLPSTDLFLMGRDRTFAKTRGVTPAHLLLQHGVNCSLSTNNVLNPFTPFGDCSQLRMANLNANICHVGSAHDMTECFHMVTSRPARLMNLPDYGLEAGKAADFVIIDSPSPRDAVAELSPVLAAFKGGRRTLTRERAKLHFPGCGCGQ</sequence>
<feature type="domain" description="Amidohydrolase 3" evidence="3">
    <location>
        <begin position="39"/>
        <end position="121"/>
    </location>
</feature>
<evidence type="ECO:0000256" key="1">
    <source>
        <dbReference type="ARBA" id="ARBA00022723"/>
    </source>
</evidence>
<dbReference type="RefSeq" id="WP_138399136.1">
    <property type="nucleotide sequence ID" value="NZ_JBAFVI010000002.1"/>
</dbReference>
<dbReference type="PANTHER" id="PTHR32027">
    <property type="entry name" value="CYTOSINE DEAMINASE"/>
    <property type="match status" value="1"/>
</dbReference>
<dbReference type="GeneID" id="95773559"/>
<dbReference type="EMBL" id="VAUP01000022">
    <property type="protein sequence ID" value="TLX42775.1"/>
    <property type="molecule type" value="Genomic_DNA"/>
</dbReference>
<evidence type="ECO:0000259" key="3">
    <source>
        <dbReference type="Pfam" id="PF07969"/>
    </source>
</evidence>
<organism evidence="4 5">
    <name type="scientific">Xanthobacter autotrophicus</name>
    <dbReference type="NCBI Taxonomy" id="280"/>
    <lineage>
        <taxon>Bacteria</taxon>
        <taxon>Pseudomonadati</taxon>
        <taxon>Pseudomonadota</taxon>
        <taxon>Alphaproteobacteria</taxon>
        <taxon>Hyphomicrobiales</taxon>
        <taxon>Xanthobacteraceae</taxon>
        <taxon>Xanthobacter</taxon>
    </lineage>
</organism>
<dbReference type="FunFam" id="3.20.20.140:FF:000019">
    <property type="entry name" value="Cytosine deaminase"/>
    <property type="match status" value="1"/>
</dbReference>
<feature type="domain" description="Amidohydrolase 3" evidence="3">
    <location>
        <begin position="149"/>
        <end position="377"/>
    </location>
</feature>
<dbReference type="GO" id="GO:0046872">
    <property type="term" value="F:metal ion binding"/>
    <property type="evidence" value="ECO:0007669"/>
    <property type="project" value="UniProtKB-KW"/>
</dbReference>
<dbReference type="InterPro" id="IPR052349">
    <property type="entry name" value="Metallo-hydrolase_Enzymes"/>
</dbReference>
<dbReference type="GO" id="GO:0016814">
    <property type="term" value="F:hydrolase activity, acting on carbon-nitrogen (but not peptide) bonds, in cyclic amidines"/>
    <property type="evidence" value="ECO:0007669"/>
    <property type="project" value="TreeGrafter"/>
</dbReference>
<accession>A0A6C1KEW4</accession>
<dbReference type="Pfam" id="PF07969">
    <property type="entry name" value="Amidohydro_3"/>
    <property type="match status" value="2"/>
</dbReference>
<gene>
    <name evidence="4" type="ORF">FBQ73_08860</name>
</gene>
<dbReference type="SUPFAM" id="SSF51556">
    <property type="entry name" value="Metallo-dependent hydrolases"/>
    <property type="match status" value="1"/>
</dbReference>